<protein>
    <submittedName>
        <fullName evidence="2">Uncharacterized protein</fullName>
    </submittedName>
</protein>
<feature type="compositionally biased region" description="Basic residues" evidence="1">
    <location>
        <begin position="138"/>
        <end position="150"/>
    </location>
</feature>
<accession>A0A9Q1G9T2</accession>
<gene>
    <name evidence="2" type="ORF">SKAU_G00009690</name>
</gene>
<dbReference type="AlphaFoldDB" id="A0A9Q1G9T2"/>
<keyword evidence="3" id="KW-1185">Reference proteome</keyword>
<name>A0A9Q1G9T2_SYNKA</name>
<reference evidence="2" key="1">
    <citation type="journal article" date="2023" name="Science">
        <title>Genome structures resolve the early diversification of teleost fishes.</title>
        <authorList>
            <person name="Parey E."/>
            <person name="Louis A."/>
            <person name="Montfort J."/>
            <person name="Bouchez O."/>
            <person name="Roques C."/>
            <person name="Iampietro C."/>
            <person name="Lluch J."/>
            <person name="Castinel A."/>
            <person name="Donnadieu C."/>
            <person name="Desvignes T."/>
            <person name="Floi Bucao C."/>
            <person name="Jouanno E."/>
            <person name="Wen M."/>
            <person name="Mejri S."/>
            <person name="Dirks R."/>
            <person name="Jansen H."/>
            <person name="Henkel C."/>
            <person name="Chen W.J."/>
            <person name="Zahm M."/>
            <person name="Cabau C."/>
            <person name="Klopp C."/>
            <person name="Thompson A.W."/>
            <person name="Robinson-Rechavi M."/>
            <person name="Braasch I."/>
            <person name="Lecointre G."/>
            <person name="Bobe J."/>
            <person name="Postlethwait J.H."/>
            <person name="Berthelot C."/>
            <person name="Roest Crollius H."/>
            <person name="Guiguen Y."/>
        </authorList>
    </citation>
    <scope>NUCLEOTIDE SEQUENCE</scope>
    <source>
        <strain evidence="2">WJC10195</strain>
    </source>
</reference>
<dbReference type="EMBL" id="JAINUF010000001">
    <property type="protein sequence ID" value="KAJ8380191.1"/>
    <property type="molecule type" value="Genomic_DNA"/>
</dbReference>
<comment type="caution">
    <text evidence="2">The sequence shown here is derived from an EMBL/GenBank/DDBJ whole genome shotgun (WGS) entry which is preliminary data.</text>
</comment>
<proteinExistence type="predicted"/>
<evidence type="ECO:0000313" key="3">
    <source>
        <dbReference type="Proteomes" id="UP001152622"/>
    </source>
</evidence>
<dbReference type="Proteomes" id="UP001152622">
    <property type="component" value="Chromosome 1"/>
</dbReference>
<organism evidence="2 3">
    <name type="scientific">Synaphobranchus kaupii</name>
    <name type="common">Kaup's arrowtooth eel</name>
    <dbReference type="NCBI Taxonomy" id="118154"/>
    <lineage>
        <taxon>Eukaryota</taxon>
        <taxon>Metazoa</taxon>
        <taxon>Chordata</taxon>
        <taxon>Craniata</taxon>
        <taxon>Vertebrata</taxon>
        <taxon>Euteleostomi</taxon>
        <taxon>Actinopterygii</taxon>
        <taxon>Neopterygii</taxon>
        <taxon>Teleostei</taxon>
        <taxon>Anguilliformes</taxon>
        <taxon>Synaphobranchidae</taxon>
        <taxon>Synaphobranchus</taxon>
    </lineage>
</organism>
<feature type="region of interest" description="Disordered" evidence="1">
    <location>
        <begin position="77"/>
        <end position="153"/>
    </location>
</feature>
<dbReference type="OrthoDB" id="8955709at2759"/>
<evidence type="ECO:0000256" key="1">
    <source>
        <dbReference type="SAM" id="MobiDB-lite"/>
    </source>
</evidence>
<sequence>MTEAAWDNLACRTENRCRNLNSQSCVKAPLAYGFQSRAAKPDEAPRGDVELCLPLRFCSPVSQMGPFKQGFQVAAVPSRERRKNGTLKPQGRKEKWENQAVKRRRGEVENGVLMADPPENGFNDSGANMEREQDRGKDRSKKKTYSKKNKQGLTTNKSRALWEMVSRHLLPKMLILASVATLNRESHL</sequence>
<evidence type="ECO:0000313" key="2">
    <source>
        <dbReference type="EMBL" id="KAJ8380191.1"/>
    </source>
</evidence>